<organism evidence="1 2">
    <name type="scientific">Rhodococcus parequi</name>
    <dbReference type="NCBI Taxonomy" id="3137122"/>
    <lineage>
        <taxon>Bacteria</taxon>
        <taxon>Bacillati</taxon>
        <taxon>Actinomycetota</taxon>
        <taxon>Actinomycetes</taxon>
        <taxon>Mycobacteriales</taxon>
        <taxon>Nocardiaceae</taxon>
        <taxon>Rhodococcus</taxon>
    </lineage>
</organism>
<accession>A0ABW9FEM7</accession>
<evidence type="ECO:0000313" key="1">
    <source>
        <dbReference type="EMBL" id="MFM1723779.1"/>
    </source>
</evidence>
<gene>
    <name evidence="1" type="ORF">ABEU20_002351</name>
</gene>
<keyword evidence="2" id="KW-1185">Reference proteome</keyword>
<dbReference type="Proteomes" id="UP001629745">
    <property type="component" value="Unassembled WGS sequence"/>
</dbReference>
<dbReference type="RefSeq" id="WP_420164329.1">
    <property type="nucleotide sequence ID" value="NZ_JBDLNV010000003.1"/>
</dbReference>
<protein>
    <submittedName>
        <fullName evidence="1">Uncharacterized protein</fullName>
    </submittedName>
</protein>
<dbReference type="EMBL" id="JBDLNV010000003">
    <property type="protein sequence ID" value="MFM1723779.1"/>
    <property type="molecule type" value="Genomic_DNA"/>
</dbReference>
<sequence length="55" mass="5597">MSAFLAGLVAAGVGLVESHVHTTVRALIVASGLGPAAQRVRAESRGRLESRCPIG</sequence>
<comment type="caution">
    <text evidence="1">The sequence shown here is derived from an EMBL/GenBank/DDBJ whole genome shotgun (WGS) entry which is preliminary data.</text>
</comment>
<evidence type="ECO:0000313" key="2">
    <source>
        <dbReference type="Proteomes" id="UP001629745"/>
    </source>
</evidence>
<reference evidence="1 2" key="1">
    <citation type="submission" date="2023-11" db="EMBL/GenBank/DDBJ databases">
        <authorList>
            <person name="Val-Calvo J."/>
            <person name="Scortti M."/>
            <person name="Vazquez-Boland J."/>
        </authorList>
    </citation>
    <scope>NUCLEOTIDE SEQUENCE [LARGE SCALE GENOMIC DNA]</scope>
    <source>
        <strain evidence="1 2">PAM 2766</strain>
    </source>
</reference>
<proteinExistence type="predicted"/>
<name>A0ABW9FEM7_9NOCA</name>